<evidence type="ECO:0000313" key="4">
    <source>
        <dbReference type="Proteomes" id="UP000837857"/>
    </source>
</evidence>
<organism evidence="3 4">
    <name type="scientific">Iphiclides podalirius</name>
    <name type="common">scarce swallowtail</name>
    <dbReference type="NCBI Taxonomy" id="110791"/>
    <lineage>
        <taxon>Eukaryota</taxon>
        <taxon>Metazoa</taxon>
        <taxon>Ecdysozoa</taxon>
        <taxon>Arthropoda</taxon>
        <taxon>Hexapoda</taxon>
        <taxon>Insecta</taxon>
        <taxon>Pterygota</taxon>
        <taxon>Neoptera</taxon>
        <taxon>Endopterygota</taxon>
        <taxon>Lepidoptera</taxon>
        <taxon>Glossata</taxon>
        <taxon>Ditrysia</taxon>
        <taxon>Papilionoidea</taxon>
        <taxon>Papilionidae</taxon>
        <taxon>Papilioninae</taxon>
        <taxon>Iphiclides</taxon>
    </lineage>
</organism>
<dbReference type="InterPro" id="IPR012590">
    <property type="entry name" value="POPLD_dom"/>
</dbReference>
<keyword evidence="4" id="KW-1185">Reference proteome</keyword>
<name>A0ABN8HU41_9NEOP</name>
<evidence type="ECO:0000259" key="2">
    <source>
        <dbReference type="Pfam" id="PF22770"/>
    </source>
</evidence>
<protein>
    <submittedName>
        <fullName evidence="3">Uncharacterized protein</fullName>
    </submittedName>
</protein>
<dbReference type="Pfam" id="PF22770">
    <property type="entry name" value="POP1_C"/>
    <property type="match status" value="1"/>
</dbReference>
<evidence type="ECO:0000313" key="3">
    <source>
        <dbReference type="EMBL" id="CAH2039548.1"/>
    </source>
</evidence>
<dbReference type="PANTHER" id="PTHR22731:SF3">
    <property type="entry name" value="RIBONUCLEASES P_MRP PROTEIN SUBUNIT POP1"/>
    <property type="match status" value="1"/>
</dbReference>
<feature type="domain" description="POPLD" evidence="1">
    <location>
        <begin position="113"/>
        <end position="201"/>
    </location>
</feature>
<feature type="non-terminal residue" evidence="3">
    <location>
        <position position="346"/>
    </location>
</feature>
<accession>A0ABN8HU41</accession>
<dbReference type="PANTHER" id="PTHR22731">
    <property type="entry name" value="RIBONUCLEASES P/MRP PROTEIN SUBUNIT POP1"/>
    <property type="match status" value="1"/>
</dbReference>
<dbReference type="EMBL" id="OW152823">
    <property type="protein sequence ID" value="CAH2039548.1"/>
    <property type="molecule type" value="Genomic_DNA"/>
</dbReference>
<proteinExistence type="predicted"/>
<dbReference type="Pfam" id="PF08170">
    <property type="entry name" value="POPLD"/>
    <property type="match status" value="1"/>
</dbReference>
<gene>
    <name evidence="3" type="ORF">IPOD504_LOCUS1766</name>
</gene>
<dbReference type="InterPro" id="IPR039182">
    <property type="entry name" value="Pop1"/>
</dbReference>
<reference evidence="3" key="1">
    <citation type="submission" date="2022-03" db="EMBL/GenBank/DDBJ databases">
        <authorList>
            <person name="Martin H S."/>
        </authorList>
    </citation>
    <scope>NUCLEOTIDE SEQUENCE</scope>
</reference>
<evidence type="ECO:0000259" key="1">
    <source>
        <dbReference type="Pfam" id="PF08170"/>
    </source>
</evidence>
<dbReference type="InterPro" id="IPR055079">
    <property type="entry name" value="POP1_C"/>
</dbReference>
<sequence length="346" mass="39870">MGASRRGHVTSHSRRCSPIRAMTDPSTFSYCVSMPVQSTLSTSMPIYGINAFDPLTLCMCKKEAHEKKHTTKTQLVPGEINENDPVLQNIPVVLIQRPGSQVSNYKRIGYGSGWDIIMPAGYAMSFWQTFVMFGARCGGLRESRNLSFEMSEINLPPDSTAGNLEEKRIEQELREKYFRRPPSKRVNYQKIAINSPFICPWKILLSDWSGENVDDFFVLRDKKLINDLQNCITAKKAPPHIDKAVYCLVAVCLQMIGKGNLKQHALVCLPQQNDIENIKELFEPLHEDNKEKLRKEKRKQHRLLLKQLKKKRRKFKEKSNMVKIVKHKLKQTGVSEYVKNIRFFTI</sequence>
<dbReference type="Proteomes" id="UP000837857">
    <property type="component" value="Chromosome 11"/>
</dbReference>
<feature type="domain" description="POP1 C-terminal" evidence="2">
    <location>
        <begin position="247"/>
        <end position="340"/>
    </location>
</feature>